<keyword evidence="2" id="KW-1185">Reference proteome</keyword>
<dbReference type="Proteomes" id="UP000032300">
    <property type="component" value="Chromosome"/>
</dbReference>
<reference evidence="1 2" key="1">
    <citation type="journal article" date="2015" name="Int. J. Syst. Evol. Microbiol.">
        <title>Sphingomonas hengshuiensis sp. nov., isolated from lake wetland.</title>
        <authorList>
            <person name="Wei S."/>
            <person name="Wang T."/>
            <person name="Liu H."/>
            <person name="Zhang C."/>
            <person name="Guo J."/>
            <person name="Wang Q."/>
            <person name="Liang K."/>
            <person name="Zhang Z."/>
        </authorList>
    </citation>
    <scope>NUCLEOTIDE SEQUENCE [LARGE SCALE GENOMIC DNA]</scope>
    <source>
        <strain evidence="1 2">WHSC-8</strain>
    </source>
</reference>
<sequence length="101" mass="11335">MSGGVSVELVGDPANPVTTQMGVTMRMANMPDFSLDDIFRLMRRRIRMPVNLHFGLSIFPFNLYGVDVVQFSICGEPQVILDDYVPNAYERCAVECEPCET</sequence>
<evidence type="ECO:0000313" key="2">
    <source>
        <dbReference type="Proteomes" id="UP000032300"/>
    </source>
</evidence>
<organism evidence="1 2">
    <name type="scientific">Sphingomonas hengshuiensis</name>
    <dbReference type="NCBI Taxonomy" id="1609977"/>
    <lineage>
        <taxon>Bacteria</taxon>
        <taxon>Pseudomonadati</taxon>
        <taxon>Pseudomonadota</taxon>
        <taxon>Alphaproteobacteria</taxon>
        <taxon>Sphingomonadales</taxon>
        <taxon>Sphingomonadaceae</taxon>
        <taxon>Sphingomonas</taxon>
    </lineage>
</organism>
<accession>A0A7U4J6L2</accession>
<dbReference type="EMBL" id="CP010836">
    <property type="protein sequence ID" value="AJP71191.1"/>
    <property type="molecule type" value="Genomic_DNA"/>
</dbReference>
<reference evidence="1 2" key="2">
    <citation type="submission" date="2015-02" db="EMBL/GenBank/DDBJ databases">
        <title>The complete genome of Sphingomonas hengshuiensis sp. WHSC-8 isolated from soil of Hengshui Lake.</title>
        <authorList>
            <person name="Wei S."/>
            <person name="Guo J."/>
            <person name="Su C."/>
            <person name="Wu R."/>
            <person name="Zhang Z."/>
            <person name="Liang K."/>
            <person name="Li H."/>
            <person name="Wang T."/>
            <person name="Liu H."/>
            <person name="Zhang C."/>
            <person name="Li Z."/>
            <person name="Wang Q."/>
            <person name="Meng J."/>
        </authorList>
    </citation>
    <scope>NUCLEOTIDE SEQUENCE [LARGE SCALE GENOMIC DNA]</scope>
    <source>
        <strain evidence="1 2">WHSC-8</strain>
    </source>
</reference>
<evidence type="ECO:0000313" key="1">
    <source>
        <dbReference type="EMBL" id="AJP71191.1"/>
    </source>
</evidence>
<name>A0A7U4J6L2_9SPHN</name>
<proteinExistence type="predicted"/>
<dbReference type="AlphaFoldDB" id="A0A7U4J6L2"/>
<protein>
    <submittedName>
        <fullName evidence="1">Uncharacterized protein</fullName>
    </submittedName>
</protein>
<dbReference type="KEGG" id="sphi:TS85_04240"/>
<gene>
    <name evidence="1" type="ORF">TS85_04240</name>
</gene>